<feature type="region of interest" description="Disordered" evidence="5">
    <location>
        <begin position="951"/>
        <end position="997"/>
    </location>
</feature>
<keyword evidence="3" id="KW-0347">Helicase</keyword>
<evidence type="ECO:0000256" key="1">
    <source>
        <dbReference type="ARBA" id="ARBA00022741"/>
    </source>
</evidence>
<proteinExistence type="predicted"/>
<dbReference type="PANTHER" id="PTHR43788">
    <property type="entry name" value="DNA2/NAM7 HELICASE FAMILY MEMBER"/>
    <property type="match status" value="1"/>
</dbReference>
<feature type="domain" description="DNA2/NAM7 helicase-like C-terminal" evidence="6">
    <location>
        <begin position="654"/>
        <end position="823"/>
    </location>
</feature>
<dbReference type="GO" id="GO:0043139">
    <property type="term" value="F:5'-3' DNA helicase activity"/>
    <property type="evidence" value="ECO:0007669"/>
    <property type="project" value="TreeGrafter"/>
</dbReference>
<dbReference type="PANTHER" id="PTHR43788:SF8">
    <property type="entry name" value="DNA-BINDING PROTEIN SMUBP-2"/>
    <property type="match status" value="1"/>
</dbReference>
<keyword evidence="4" id="KW-0067">ATP-binding</keyword>
<evidence type="ECO:0000256" key="2">
    <source>
        <dbReference type="ARBA" id="ARBA00022801"/>
    </source>
</evidence>
<sequence length="997" mass="104590">MRRRDRRRCGRIGRVRPATILAALADLAPAGAERILDVSGTGRPLIWLPDPDRAPRDARTDRLAALDALHRDERILRRGLAFVVGTVPTDAGTRRVRAPLLAQPVRLERTLRGYRVSPAGDLELSPLVSDRDLAARLEAAPGLAEPGWLGAPGTAAWLRTAAQAAGLAVAEVAARAPGRVDDTTLTGLAVAGLFVSRDVVAGGLRDTLLSWAGRPGLGDTALARVYADSPTPPAPAGPADAGPTEPRARADGDALLSPLPLNAAQRDVVRRTRSEPVVVVSGPPGTGKSHTLVAAALDVVDRGGSVLVATRSVHAADVLGELLRRRPGPAPVLFGDAERRETIAVELAGGAPAGADDAQLRAADAEVAEARRRVEAIRAGIDAVLDTERLAAELPDWQPLLPALAADAPALFTPDADLPAARAALDTATAEADGWWQRLRRGHARRRLGRLTGAAADVPVDRLRAAVRAATASRAAGRLAAGGGTDLGSAWRALVDADAALATAVGTAMRHRAASARRWDGPGRRSAAALGAALRAGRNRRRELLADLDAPALVRALPLWVGTVTDVEDLLPPVPGMFDLVVLDEAAHVDQLRAAPVLARARRALVAGDPRQLRFVSFVADVDVTATLHRHGLAALADRLDVRRSSAFDVAAGAAPVTWLGEHYRSAPHLIGFSARRFYAGRLELVTRHPGNERADAIDVLRVADAQVVDGVNRAEVDAVVDLVRKLADDPPAGGIAVLSPFRAQADALEAALLAAFEAPEIERLGLRCGTVHGFQGSEADLVVASLGLVDADPAARHRFVAEPNLFNVLVTRARQRLTMVTSLAAPAGLLADYLRYAEDGPAAVDASAGPPGAPVRPAAQQWAAALAVELRRLGATVRADYPVGRWRVDLCVGDGADAVGVICAVHPDGVAAHLERQRTLLRAGWRLVDGFAGRWAGDPVRAALEVASRIGSAPTSRTPATRSPRRSADSPCDSSAARSPGGCPAPPHERSDLWNR</sequence>
<dbReference type="Gene3D" id="3.40.50.300">
    <property type="entry name" value="P-loop containing nucleotide triphosphate hydrolases"/>
    <property type="match status" value="2"/>
</dbReference>
<dbReference type="InterPro" id="IPR047187">
    <property type="entry name" value="SF1_C_Upf1"/>
</dbReference>
<reference evidence="7 8" key="1">
    <citation type="submission" date="2016-06" db="EMBL/GenBank/DDBJ databases">
        <authorList>
            <person name="Kjaerup R.B."/>
            <person name="Dalgaard T.S."/>
            <person name="Juul-Madsen H.R."/>
        </authorList>
    </citation>
    <scope>NUCLEOTIDE SEQUENCE [LARGE SCALE GENOMIC DNA]</scope>
    <source>
        <strain evidence="7 8">DSM 45097</strain>
    </source>
</reference>
<evidence type="ECO:0000259" key="6">
    <source>
        <dbReference type="Pfam" id="PF13087"/>
    </source>
</evidence>
<feature type="compositionally biased region" description="Basic and acidic residues" evidence="5">
    <location>
        <begin position="988"/>
        <end position="997"/>
    </location>
</feature>
<evidence type="ECO:0000256" key="5">
    <source>
        <dbReference type="SAM" id="MobiDB-lite"/>
    </source>
</evidence>
<name>A0A1C5IYE3_9ACTN</name>
<gene>
    <name evidence="7" type="ORF">GA0074704_3935</name>
</gene>
<feature type="region of interest" description="Disordered" evidence="5">
    <location>
        <begin position="226"/>
        <end position="249"/>
    </location>
</feature>
<dbReference type="EMBL" id="LT607751">
    <property type="protein sequence ID" value="SCG63338.1"/>
    <property type="molecule type" value="Genomic_DNA"/>
</dbReference>
<organism evidence="7 8">
    <name type="scientific">Micromonospora siamensis</name>
    <dbReference type="NCBI Taxonomy" id="299152"/>
    <lineage>
        <taxon>Bacteria</taxon>
        <taxon>Bacillati</taxon>
        <taxon>Actinomycetota</taxon>
        <taxon>Actinomycetes</taxon>
        <taxon>Micromonosporales</taxon>
        <taxon>Micromonosporaceae</taxon>
        <taxon>Micromonospora</taxon>
    </lineage>
</organism>
<dbReference type="CDD" id="cd18808">
    <property type="entry name" value="SF1_C_Upf1"/>
    <property type="match status" value="1"/>
</dbReference>
<dbReference type="InterPro" id="IPR050534">
    <property type="entry name" value="Coronavir_polyprotein_1ab"/>
</dbReference>
<dbReference type="Proteomes" id="UP000198210">
    <property type="component" value="Chromosome I"/>
</dbReference>
<dbReference type="AlphaFoldDB" id="A0A1C5IYE3"/>
<feature type="compositionally biased region" description="Low complexity" evidence="5">
    <location>
        <begin position="953"/>
        <end position="963"/>
    </location>
</feature>
<dbReference type="InterPro" id="IPR027417">
    <property type="entry name" value="P-loop_NTPase"/>
</dbReference>
<dbReference type="InterPro" id="IPR041679">
    <property type="entry name" value="DNA2/NAM7-like_C"/>
</dbReference>
<dbReference type="GO" id="GO:0005524">
    <property type="term" value="F:ATP binding"/>
    <property type="evidence" value="ECO:0007669"/>
    <property type="project" value="UniProtKB-KW"/>
</dbReference>
<keyword evidence="8" id="KW-1185">Reference proteome</keyword>
<keyword evidence="2" id="KW-0378">Hydrolase</keyword>
<dbReference type="Pfam" id="PF13087">
    <property type="entry name" value="AAA_12"/>
    <property type="match status" value="1"/>
</dbReference>
<dbReference type="GO" id="GO:0016787">
    <property type="term" value="F:hydrolase activity"/>
    <property type="evidence" value="ECO:0007669"/>
    <property type="project" value="UniProtKB-KW"/>
</dbReference>
<dbReference type="SUPFAM" id="SSF52540">
    <property type="entry name" value="P-loop containing nucleoside triphosphate hydrolases"/>
    <property type="match status" value="1"/>
</dbReference>
<protein>
    <submittedName>
        <fullName evidence="7">Part of AAA domain-containing protein</fullName>
    </submittedName>
</protein>
<dbReference type="Pfam" id="PF13604">
    <property type="entry name" value="AAA_30"/>
    <property type="match status" value="1"/>
</dbReference>
<evidence type="ECO:0000313" key="8">
    <source>
        <dbReference type="Proteomes" id="UP000198210"/>
    </source>
</evidence>
<keyword evidence="1" id="KW-0547">Nucleotide-binding</keyword>
<evidence type="ECO:0000256" key="4">
    <source>
        <dbReference type="ARBA" id="ARBA00022840"/>
    </source>
</evidence>
<accession>A0A1C5IYE3</accession>
<evidence type="ECO:0000313" key="7">
    <source>
        <dbReference type="EMBL" id="SCG63338.1"/>
    </source>
</evidence>
<evidence type="ECO:0000256" key="3">
    <source>
        <dbReference type="ARBA" id="ARBA00022806"/>
    </source>
</evidence>